<keyword evidence="2" id="KW-1185">Reference proteome</keyword>
<evidence type="ECO:0000313" key="2">
    <source>
        <dbReference type="Proteomes" id="UP000005237"/>
    </source>
</evidence>
<name>A0A8R1ITJ1_CAEJA</name>
<evidence type="ECO:0000313" key="1">
    <source>
        <dbReference type="EnsemblMetazoa" id="CJA40626.1"/>
    </source>
</evidence>
<reference evidence="2" key="1">
    <citation type="submission" date="2010-08" db="EMBL/GenBank/DDBJ databases">
        <authorList>
            <consortium name="Caenorhabditis japonica Sequencing Consortium"/>
            <person name="Wilson R.K."/>
        </authorList>
    </citation>
    <scope>NUCLEOTIDE SEQUENCE [LARGE SCALE GENOMIC DNA]</scope>
    <source>
        <strain evidence="2">DF5081</strain>
    </source>
</reference>
<accession>A0A8R1ITJ1</accession>
<dbReference type="AlphaFoldDB" id="A0A8R1ITJ1"/>
<dbReference type="EnsemblMetazoa" id="CJA40626.1">
    <property type="protein sequence ID" value="CJA40626.1"/>
    <property type="gene ID" value="WBGene00216474"/>
</dbReference>
<reference evidence="1" key="2">
    <citation type="submission" date="2022-06" db="UniProtKB">
        <authorList>
            <consortium name="EnsemblMetazoa"/>
        </authorList>
    </citation>
    <scope>IDENTIFICATION</scope>
    <source>
        <strain evidence="1">DF5081</strain>
    </source>
</reference>
<sequence length="120" mass="13283">MCTPSMLELNGAIGILAKIGNIQLEEINLADTTLFPDVDVNVFFASFMPRDPVEMYGFQWNLIAFSEFLPGHYRSCIKVEETWVCVSDSCFNGSPVAATDMDLKSYGANLLLFEKCNPGS</sequence>
<organism evidence="1 2">
    <name type="scientific">Caenorhabditis japonica</name>
    <dbReference type="NCBI Taxonomy" id="281687"/>
    <lineage>
        <taxon>Eukaryota</taxon>
        <taxon>Metazoa</taxon>
        <taxon>Ecdysozoa</taxon>
        <taxon>Nematoda</taxon>
        <taxon>Chromadorea</taxon>
        <taxon>Rhabditida</taxon>
        <taxon>Rhabditina</taxon>
        <taxon>Rhabditomorpha</taxon>
        <taxon>Rhabditoidea</taxon>
        <taxon>Rhabditidae</taxon>
        <taxon>Peloderinae</taxon>
        <taxon>Caenorhabditis</taxon>
    </lineage>
</organism>
<dbReference type="Proteomes" id="UP000005237">
    <property type="component" value="Unassembled WGS sequence"/>
</dbReference>
<proteinExistence type="predicted"/>
<protein>
    <submittedName>
        <fullName evidence="1">Uncharacterized protein</fullName>
    </submittedName>
</protein>